<dbReference type="InterPro" id="IPR023214">
    <property type="entry name" value="HAD_sf"/>
</dbReference>
<comment type="caution">
    <text evidence="1">The sequence shown here is derived from an EMBL/GenBank/DDBJ whole genome shotgun (WGS) entry which is preliminary data.</text>
</comment>
<proteinExistence type="predicted"/>
<protein>
    <submittedName>
        <fullName evidence="1">Uncharacterized protein</fullName>
    </submittedName>
</protein>
<evidence type="ECO:0000313" key="1">
    <source>
        <dbReference type="EMBL" id="KAF9786253.1"/>
    </source>
</evidence>
<organism evidence="1 2">
    <name type="scientific">Thelephora terrestris</name>
    <dbReference type="NCBI Taxonomy" id="56493"/>
    <lineage>
        <taxon>Eukaryota</taxon>
        <taxon>Fungi</taxon>
        <taxon>Dikarya</taxon>
        <taxon>Basidiomycota</taxon>
        <taxon>Agaricomycotina</taxon>
        <taxon>Agaricomycetes</taxon>
        <taxon>Thelephorales</taxon>
        <taxon>Thelephoraceae</taxon>
        <taxon>Thelephora</taxon>
    </lineage>
</organism>
<accession>A0A9P6HG79</accession>
<evidence type="ECO:0000313" key="2">
    <source>
        <dbReference type="Proteomes" id="UP000736335"/>
    </source>
</evidence>
<dbReference type="Gene3D" id="3.40.50.1000">
    <property type="entry name" value="HAD superfamily/HAD-like"/>
    <property type="match status" value="1"/>
</dbReference>
<gene>
    <name evidence="1" type="ORF">BJ322DRAFT_1108114</name>
</gene>
<reference evidence="1" key="2">
    <citation type="submission" date="2020-11" db="EMBL/GenBank/DDBJ databases">
        <authorList>
            <consortium name="DOE Joint Genome Institute"/>
            <person name="Kuo A."/>
            <person name="Miyauchi S."/>
            <person name="Kiss E."/>
            <person name="Drula E."/>
            <person name="Kohler A."/>
            <person name="Sanchez-Garcia M."/>
            <person name="Andreopoulos B."/>
            <person name="Barry K.W."/>
            <person name="Bonito G."/>
            <person name="Buee M."/>
            <person name="Carver A."/>
            <person name="Chen C."/>
            <person name="Cichocki N."/>
            <person name="Clum A."/>
            <person name="Culley D."/>
            <person name="Crous P.W."/>
            <person name="Fauchery L."/>
            <person name="Girlanda M."/>
            <person name="Hayes R."/>
            <person name="Keri Z."/>
            <person name="Labutti K."/>
            <person name="Lipzen A."/>
            <person name="Lombard V."/>
            <person name="Magnuson J."/>
            <person name="Maillard F."/>
            <person name="Morin E."/>
            <person name="Murat C."/>
            <person name="Nolan M."/>
            <person name="Ohm R."/>
            <person name="Pangilinan J."/>
            <person name="Pereira M."/>
            <person name="Perotto S."/>
            <person name="Peter M."/>
            <person name="Riley R."/>
            <person name="Sitrit Y."/>
            <person name="Stielow B."/>
            <person name="Szollosi G."/>
            <person name="Zifcakova L."/>
            <person name="Stursova M."/>
            <person name="Spatafora J.W."/>
            <person name="Tedersoo L."/>
            <person name="Vaario L.-M."/>
            <person name="Yamada A."/>
            <person name="Yan M."/>
            <person name="Wang P."/>
            <person name="Xu J."/>
            <person name="Bruns T."/>
            <person name="Baldrian P."/>
            <person name="Vilgalys R."/>
            <person name="Henrissat B."/>
            <person name="Grigoriev I.V."/>
            <person name="Hibbett D."/>
            <person name="Nagy L.G."/>
            <person name="Martin F.M."/>
        </authorList>
    </citation>
    <scope>NUCLEOTIDE SEQUENCE</scope>
    <source>
        <strain evidence="1">UH-Tt-Lm1</strain>
    </source>
</reference>
<dbReference type="Proteomes" id="UP000736335">
    <property type="component" value="Unassembled WGS sequence"/>
</dbReference>
<keyword evidence="2" id="KW-1185">Reference proteome</keyword>
<dbReference type="EMBL" id="WIUZ02000006">
    <property type="protein sequence ID" value="KAF9786253.1"/>
    <property type="molecule type" value="Genomic_DNA"/>
</dbReference>
<dbReference type="AlphaFoldDB" id="A0A9P6HG79"/>
<reference evidence="1" key="1">
    <citation type="journal article" date="2020" name="Nat. Commun.">
        <title>Large-scale genome sequencing of mycorrhizal fungi provides insights into the early evolution of symbiotic traits.</title>
        <authorList>
            <person name="Miyauchi S."/>
            <person name="Kiss E."/>
            <person name="Kuo A."/>
            <person name="Drula E."/>
            <person name="Kohler A."/>
            <person name="Sanchez-Garcia M."/>
            <person name="Morin E."/>
            <person name="Andreopoulos B."/>
            <person name="Barry K.W."/>
            <person name="Bonito G."/>
            <person name="Buee M."/>
            <person name="Carver A."/>
            <person name="Chen C."/>
            <person name="Cichocki N."/>
            <person name="Clum A."/>
            <person name="Culley D."/>
            <person name="Crous P.W."/>
            <person name="Fauchery L."/>
            <person name="Girlanda M."/>
            <person name="Hayes R.D."/>
            <person name="Keri Z."/>
            <person name="LaButti K."/>
            <person name="Lipzen A."/>
            <person name="Lombard V."/>
            <person name="Magnuson J."/>
            <person name="Maillard F."/>
            <person name="Murat C."/>
            <person name="Nolan M."/>
            <person name="Ohm R.A."/>
            <person name="Pangilinan J."/>
            <person name="Pereira M.F."/>
            <person name="Perotto S."/>
            <person name="Peter M."/>
            <person name="Pfister S."/>
            <person name="Riley R."/>
            <person name="Sitrit Y."/>
            <person name="Stielow J.B."/>
            <person name="Szollosi G."/>
            <person name="Zifcakova L."/>
            <person name="Stursova M."/>
            <person name="Spatafora J.W."/>
            <person name="Tedersoo L."/>
            <person name="Vaario L.M."/>
            <person name="Yamada A."/>
            <person name="Yan M."/>
            <person name="Wang P."/>
            <person name="Xu J."/>
            <person name="Bruns T."/>
            <person name="Baldrian P."/>
            <person name="Vilgalys R."/>
            <person name="Dunand C."/>
            <person name="Henrissat B."/>
            <person name="Grigoriev I.V."/>
            <person name="Hibbett D."/>
            <person name="Nagy L.G."/>
            <person name="Martin F.M."/>
        </authorList>
    </citation>
    <scope>NUCLEOTIDE SEQUENCE</scope>
    <source>
        <strain evidence="1">UH-Tt-Lm1</strain>
    </source>
</reference>
<dbReference type="OrthoDB" id="3257877at2759"/>
<sequence>MVLLPGQPLAVAKRVGIEIANAWANMSPKGKAPVISDMIRREDSVAMVGEGINDSPSS</sequence>
<name>A0A9P6HG79_9AGAM</name>